<name>A0AAV2HLH9_LYMST</name>
<keyword evidence="3" id="KW-0597">Phosphoprotein</keyword>
<dbReference type="InterPro" id="IPR001849">
    <property type="entry name" value="PH_domain"/>
</dbReference>
<feature type="non-terminal residue" evidence="7">
    <location>
        <position position="181"/>
    </location>
</feature>
<comment type="caution">
    <text evidence="7">The sequence shown here is derived from an EMBL/GenBank/DDBJ whole genome shotgun (WGS) entry which is preliminary data.</text>
</comment>
<keyword evidence="5" id="KW-0472">Membrane</keyword>
<feature type="non-terminal residue" evidence="7">
    <location>
        <position position="1"/>
    </location>
</feature>
<dbReference type="EMBL" id="CAXITT010000167">
    <property type="protein sequence ID" value="CAL1534317.1"/>
    <property type="molecule type" value="Genomic_DNA"/>
</dbReference>
<dbReference type="GO" id="GO:0055037">
    <property type="term" value="C:recycling endosome"/>
    <property type="evidence" value="ECO:0007669"/>
    <property type="project" value="TreeGrafter"/>
</dbReference>
<dbReference type="InterPro" id="IPR011993">
    <property type="entry name" value="PH-like_dom_sf"/>
</dbReference>
<sequence length="181" mass="20258">FLIGWQPRWFILDNGVLSYYKSPEDVNNGCKGSIKMAVCDIVVHPADMTRLDLIIPGEQHYYVRASTPQDRQSWLIALGSSKASFSEASAAKKDADSIPDQMRAKKSELRLYCDLLMQQVHSIKQTLSTADQKMDLEKLTESTSLIGATCDTFIATLEDCMKLVSNTPMFESPHQHVRDAA</sequence>
<feature type="domain" description="PH" evidence="6">
    <location>
        <begin position="1"/>
        <end position="83"/>
    </location>
</feature>
<evidence type="ECO:0000256" key="1">
    <source>
        <dbReference type="ARBA" id="ARBA00004170"/>
    </source>
</evidence>
<dbReference type="SMART" id="SM00233">
    <property type="entry name" value="PH"/>
    <property type="match status" value="1"/>
</dbReference>
<dbReference type="GO" id="GO:0001881">
    <property type="term" value="P:receptor recycling"/>
    <property type="evidence" value="ECO:0007669"/>
    <property type="project" value="TreeGrafter"/>
</dbReference>
<protein>
    <recommendedName>
        <fullName evidence="6">PH domain-containing protein</fullName>
    </recommendedName>
</protein>
<gene>
    <name evidence="7" type="ORF">GSLYS_00008277001</name>
</gene>
<dbReference type="GO" id="GO:0005829">
    <property type="term" value="C:cytosol"/>
    <property type="evidence" value="ECO:0007669"/>
    <property type="project" value="GOC"/>
</dbReference>
<dbReference type="FunFam" id="2.30.29.30:FF:000085">
    <property type="entry name" value="Pleckstrin homology domain-containing family A member 8"/>
    <property type="match status" value="1"/>
</dbReference>
<dbReference type="PANTHER" id="PTHR22902">
    <property type="entry name" value="SESQUIPEDALIAN"/>
    <property type="match status" value="1"/>
</dbReference>
<evidence type="ECO:0000313" key="8">
    <source>
        <dbReference type="Proteomes" id="UP001497497"/>
    </source>
</evidence>
<evidence type="ECO:0000259" key="6">
    <source>
        <dbReference type="PROSITE" id="PS50003"/>
    </source>
</evidence>
<dbReference type="GO" id="GO:0005802">
    <property type="term" value="C:trans-Golgi network"/>
    <property type="evidence" value="ECO:0007669"/>
    <property type="project" value="TreeGrafter"/>
</dbReference>
<keyword evidence="8" id="KW-1185">Reference proteome</keyword>
<comment type="subcellular location">
    <subcellularLocation>
        <location evidence="2">Golgi apparatus</location>
        <location evidence="2">trans-Golgi network membrane</location>
    </subcellularLocation>
    <subcellularLocation>
        <location evidence="1">Membrane</location>
        <topology evidence="1">Peripheral membrane protein</topology>
    </subcellularLocation>
</comment>
<dbReference type="GO" id="GO:0005769">
    <property type="term" value="C:early endosome"/>
    <property type="evidence" value="ECO:0007669"/>
    <property type="project" value="TreeGrafter"/>
</dbReference>
<reference evidence="7 8" key="1">
    <citation type="submission" date="2024-04" db="EMBL/GenBank/DDBJ databases">
        <authorList>
            <consortium name="Genoscope - CEA"/>
            <person name="William W."/>
        </authorList>
    </citation>
    <scope>NUCLEOTIDE SEQUENCE [LARGE SCALE GENOMIC DNA]</scope>
</reference>
<dbReference type="GO" id="GO:0016020">
    <property type="term" value="C:membrane"/>
    <property type="evidence" value="ECO:0007669"/>
    <property type="project" value="UniProtKB-SubCell"/>
</dbReference>
<dbReference type="GO" id="GO:0007032">
    <property type="term" value="P:endosome organization"/>
    <property type="evidence" value="ECO:0007669"/>
    <property type="project" value="TreeGrafter"/>
</dbReference>
<evidence type="ECO:0000313" key="7">
    <source>
        <dbReference type="EMBL" id="CAL1534317.1"/>
    </source>
</evidence>
<dbReference type="InterPro" id="IPR045188">
    <property type="entry name" value="Boi1/Boi2-like"/>
</dbReference>
<dbReference type="SUPFAM" id="SSF50729">
    <property type="entry name" value="PH domain-like"/>
    <property type="match status" value="1"/>
</dbReference>
<organism evidence="7 8">
    <name type="scientific">Lymnaea stagnalis</name>
    <name type="common">Great pond snail</name>
    <name type="synonym">Helix stagnalis</name>
    <dbReference type="NCBI Taxonomy" id="6523"/>
    <lineage>
        <taxon>Eukaryota</taxon>
        <taxon>Metazoa</taxon>
        <taxon>Spiralia</taxon>
        <taxon>Lophotrochozoa</taxon>
        <taxon>Mollusca</taxon>
        <taxon>Gastropoda</taxon>
        <taxon>Heterobranchia</taxon>
        <taxon>Euthyneura</taxon>
        <taxon>Panpulmonata</taxon>
        <taxon>Hygrophila</taxon>
        <taxon>Lymnaeoidea</taxon>
        <taxon>Lymnaeidae</taxon>
        <taxon>Lymnaea</taxon>
    </lineage>
</organism>
<dbReference type="GO" id="GO:0042147">
    <property type="term" value="P:retrograde transport, endosome to Golgi"/>
    <property type="evidence" value="ECO:0007669"/>
    <property type="project" value="TreeGrafter"/>
</dbReference>
<dbReference type="Gene3D" id="2.30.29.30">
    <property type="entry name" value="Pleckstrin-homology domain (PH domain)/Phosphotyrosine-binding domain (PTB)"/>
    <property type="match status" value="1"/>
</dbReference>
<accession>A0AAV2HLH9</accession>
<evidence type="ECO:0000256" key="4">
    <source>
        <dbReference type="ARBA" id="ARBA00023034"/>
    </source>
</evidence>
<dbReference type="Pfam" id="PF00169">
    <property type="entry name" value="PH"/>
    <property type="match status" value="1"/>
</dbReference>
<dbReference type="AlphaFoldDB" id="A0AAV2HLH9"/>
<keyword evidence="4" id="KW-0333">Golgi apparatus</keyword>
<evidence type="ECO:0000256" key="5">
    <source>
        <dbReference type="ARBA" id="ARBA00023136"/>
    </source>
</evidence>
<dbReference type="PROSITE" id="PS50003">
    <property type="entry name" value="PH_DOMAIN"/>
    <property type="match status" value="1"/>
</dbReference>
<dbReference type="PANTHER" id="PTHR22902:SF27">
    <property type="entry name" value="PLECKSTRIN HOMOLOGY DOMAIN-CONTAINING FAMILY A MEMBER 3"/>
    <property type="match status" value="1"/>
</dbReference>
<dbReference type="Proteomes" id="UP001497497">
    <property type="component" value="Unassembled WGS sequence"/>
</dbReference>
<evidence type="ECO:0000256" key="2">
    <source>
        <dbReference type="ARBA" id="ARBA00004198"/>
    </source>
</evidence>
<proteinExistence type="predicted"/>
<evidence type="ECO:0000256" key="3">
    <source>
        <dbReference type="ARBA" id="ARBA00022553"/>
    </source>
</evidence>